<dbReference type="AlphaFoldDB" id="A0A0T6LYR6"/>
<proteinExistence type="predicted"/>
<dbReference type="EMBL" id="LLZU01000002">
    <property type="protein sequence ID" value="KRV51160.1"/>
    <property type="molecule type" value="Genomic_DNA"/>
</dbReference>
<feature type="region of interest" description="Disordered" evidence="1">
    <location>
        <begin position="41"/>
        <end position="113"/>
    </location>
</feature>
<reference evidence="2 3" key="1">
    <citation type="submission" date="2015-10" db="EMBL/GenBank/DDBJ databases">
        <title>Draft genome sequence of pyrrolomycin-producing Streptomyces vitaminophilus.</title>
        <authorList>
            <person name="Graham D.E."/>
            <person name="Mahan K.M."/>
            <person name="Klingeman D.M."/>
            <person name="Hettich R.L."/>
            <person name="Parry R.J."/>
        </authorList>
    </citation>
    <scope>NUCLEOTIDE SEQUENCE [LARGE SCALE GENOMIC DNA]</scope>
    <source>
        <strain evidence="2 3">ATCC 31673</strain>
    </source>
</reference>
<organism evidence="2 3">
    <name type="scientific">Wenjunlia vitaminophila</name>
    <name type="common">Streptomyces vitaminophilus</name>
    <dbReference type="NCBI Taxonomy" id="76728"/>
    <lineage>
        <taxon>Bacteria</taxon>
        <taxon>Bacillati</taxon>
        <taxon>Actinomycetota</taxon>
        <taxon>Actinomycetes</taxon>
        <taxon>Kitasatosporales</taxon>
        <taxon>Streptomycetaceae</taxon>
        <taxon>Wenjunlia</taxon>
    </lineage>
</organism>
<evidence type="ECO:0000313" key="3">
    <source>
        <dbReference type="Proteomes" id="UP000050867"/>
    </source>
</evidence>
<dbReference type="RefSeq" id="WP_018386881.1">
    <property type="nucleotide sequence ID" value="NZ_LLZU01000002.1"/>
</dbReference>
<feature type="region of interest" description="Disordered" evidence="1">
    <location>
        <begin position="1"/>
        <end position="23"/>
    </location>
</feature>
<dbReference type="OrthoDB" id="3784430at2"/>
<evidence type="ECO:0000313" key="2">
    <source>
        <dbReference type="EMBL" id="KRV51160.1"/>
    </source>
</evidence>
<accession>A0A0T6LYR6</accession>
<evidence type="ECO:0008006" key="4">
    <source>
        <dbReference type="Google" id="ProtNLM"/>
    </source>
</evidence>
<sequence>MTGASADSLEADTMRSRPVARSARVALAAAATLLALTTACGPEDDNAADRSDDASPTQSQGTDQGEDVEASTGGNGGAEDTSGSDTAGSDGTGSGSDTSTAGSDSTNDDMLDRRPVCGAEDITLSASLESQAGSHILITARAKPGFVCKLPGEYPVVAFGSDGTEAAPAEQAVGEEIEMVEGATAYAGVTAKTTGGITGVEFEDVIVAVDQQDPAPVSLAVGRYVVDKPIVTNWHTSMADALPDNG</sequence>
<evidence type="ECO:0000256" key="1">
    <source>
        <dbReference type="SAM" id="MobiDB-lite"/>
    </source>
</evidence>
<dbReference type="eggNOG" id="ENOG50340KC">
    <property type="taxonomic scope" value="Bacteria"/>
</dbReference>
<gene>
    <name evidence="2" type="ORF">AQ490_02940</name>
</gene>
<comment type="caution">
    <text evidence="2">The sequence shown here is derived from an EMBL/GenBank/DDBJ whole genome shotgun (WGS) entry which is preliminary data.</text>
</comment>
<dbReference type="STRING" id="76728.AQ490_02940"/>
<dbReference type="Proteomes" id="UP000050867">
    <property type="component" value="Unassembled WGS sequence"/>
</dbReference>
<keyword evidence="3" id="KW-1185">Reference proteome</keyword>
<feature type="compositionally biased region" description="Low complexity" evidence="1">
    <location>
        <begin position="80"/>
        <end position="105"/>
    </location>
</feature>
<name>A0A0T6LYR6_WENVI</name>
<protein>
    <recommendedName>
        <fullName evidence="4">DUF4232 domain-containing protein</fullName>
    </recommendedName>
</protein>